<protein>
    <recommendedName>
        <fullName evidence="3">Tetratrico peptide repeat group 5 domain-containing protein</fullName>
    </recommendedName>
</protein>
<name>A0ABV0GIA5_9BURK</name>
<dbReference type="RefSeq" id="WP_347611865.1">
    <property type="nucleotide sequence ID" value="NZ_JBDPZC010000009.1"/>
</dbReference>
<dbReference type="Gene3D" id="1.25.40.10">
    <property type="entry name" value="Tetratricopeptide repeat domain"/>
    <property type="match status" value="1"/>
</dbReference>
<proteinExistence type="predicted"/>
<keyword evidence="2" id="KW-1185">Reference proteome</keyword>
<dbReference type="Proteomes" id="UP001462640">
    <property type="component" value="Unassembled WGS sequence"/>
</dbReference>
<sequence length="163" mass="17125">MRSTHTEGAREALPAAMINPNPEAQWLLAQARNAAFAEASRGRLGQGLALLAGALEQEPLSHELLSDMAALLLSAGELTHAVRYAREALVITPHHGASLYTLGFALAGLGEEAAALEVLTQLMTGQGLISLEREAPELVGLVRVELARLQTRANEASGLSSQG</sequence>
<accession>A0ABV0GIA5</accession>
<gene>
    <name evidence="1" type="ORF">ABDJ40_18650</name>
</gene>
<comment type="caution">
    <text evidence="1">The sequence shown here is derived from an EMBL/GenBank/DDBJ whole genome shotgun (WGS) entry which is preliminary data.</text>
</comment>
<evidence type="ECO:0008006" key="3">
    <source>
        <dbReference type="Google" id="ProtNLM"/>
    </source>
</evidence>
<evidence type="ECO:0000313" key="1">
    <source>
        <dbReference type="EMBL" id="MEO3714793.1"/>
    </source>
</evidence>
<reference evidence="1 2" key="1">
    <citation type="submission" date="2024-05" db="EMBL/GenBank/DDBJ databases">
        <title>Roseateles sp. 2.12 16S ribosomal RNA gene Genome sequencing and assembly.</title>
        <authorList>
            <person name="Woo H."/>
        </authorList>
    </citation>
    <scope>NUCLEOTIDE SEQUENCE [LARGE SCALE GENOMIC DNA]</scope>
    <source>
        <strain evidence="1 2">2.12</strain>
    </source>
</reference>
<dbReference type="SUPFAM" id="SSF48452">
    <property type="entry name" value="TPR-like"/>
    <property type="match status" value="1"/>
</dbReference>
<organism evidence="1 2">
    <name type="scientific">Roseateles flavus</name>
    <dbReference type="NCBI Taxonomy" id="3149041"/>
    <lineage>
        <taxon>Bacteria</taxon>
        <taxon>Pseudomonadati</taxon>
        <taxon>Pseudomonadota</taxon>
        <taxon>Betaproteobacteria</taxon>
        <taxon>Burkholderiales</taxon>
        <taxon>Sphaerotilaceae</taxon>
        <taxon>Roseateles</taxon>
    </lineage>
</organism>
<evidence type="ECO:0000313" key="2">
    <source>
        <dbReference type="Proteomes" id="UP001462640"/>
    </source>
</evidence>
<dbReference type="EMBL" id="JBDPZC010000009">
    <property type="protein sequence ID" value="MEO3714793.1"/>
    <property type="molecule type" value="Genomic_DNA"/>
</dbReference>
<dbReference type="InterPro" id="IPR011990">
    <property type="entry name" value="TPR-like_helical_dom_sf"/>
</dbReference>